<dbReference type="EMBL" id="SMKP01000184">
    <property type="protein sequence ID" value="TDD13165.1"/>
    <property type="molecule type" value="Genomic_DNA"/>
</dbReference>
<dbReference type="Proteomes" id="UP000294543">
    <property type="component" value="Unassembled WGS sequence"/>
</dbReference>
<evidence type="ECO:0000259" key="2">
    <source>
        <dbReference type="Pfam" id="PF13400"/>
    </source>
</evidence>
<keyword evidence="4" id="KW-1185">Reference proteome</keyword>
<accession>A0A4R4WCS7</accession>
<dbReference type="AlphaFoldDB" id="A0A4R4WCS7"/>
<evidence type="ECO:0000313" key="3">
    <source>
        <dbReference type="EMBL" id="TDD13165.1"/>
    </source>
</evidence>
<gene>
    <name evidence="3" type="ORF">E1294_42050</name>
</gene>
<dbReference type="Pfam" id="PF13400">
    <property type="entry name" value="Tad"/>
    <property type="match status" value="1"/>
</dbReference>
<keyword evidence="1" id="KW-1133">Transmembrane helix</keyword>
<protein>
    <recommendedName>
        <fullName evidence="2">Putative Flp pilus-assembly TadG-like N-terminal domain-containing protein</fullName>
    </recommendedName>
</protein>
<organism evidence="3 4">
    <name type="scientific">Nonomuraea diastatica</name>
    <dbReference type="NCBI Taxonomy" id="1848329"/>
    <lineage>
        <taxon>Bacteria</taxon>
        <taxon>Bacillati</taxon>
        <taxon>Actinomycetota</taxon>
        <taxon>Actinomycetes</taxon>
        <taxon>Streptosporangiales</taxon>
        <taxon>Streptosporangiaceae</taxon>
        <taxon>Nonomuraea</taxon>
    </lineage>
</organism>
<evidence type="ECO:0000256" key="1">
    <source>
        <dbReference type="SAM" id="Phobius"/>
    </source>
</evidence>
<keyword evidence="1" id="KW-0812">Transmembrane</keyword>
<comment type="caution">
    <text evidence="3">The sequence shown here is derived from an EMBL/GenBank/DDBJ whole genome shotgun (WGS) entry which is preliminary data.</text>
</comment>
<keyword evidence="1" id="KW-0472">Membrane</keyword>
<name>A0A4R4WCS7_9ACTN</name>
<evidence type="ECO:0000313" key="4">
    <source>
        <dbReference type="Proteomes" id="UP000294543"/>
    </source>
</evidence>
<dbReference type="InterPro" id="IPR028087">
    <property type="entry name" value="Tad_N"/>
</dbReference>
<feature type="transmembrane region" description="Helical" evidence="1">
    <location>
        <begin position="17"/>
        <end position="36"/>
    </location>
</feature>
<proteinExistence type="predicted"/>
<feature type="domain" description="Putative Flp pilus-assembly TadG-like N-terminal" evidence="2">
    <location>
        <begin position="15"/>
        <end position="61"/>
    </location>
</feature>
<reference evidence="3 4" key="1">
    <citation type="submission" date="2019-03" db="EMBL/GenBank/DDBJ databases">
        <title>Draft genome sequences of novel Actinobacteria.</title>
        <authorList>
            <person name="Sahin N."/>
            <person name="Ay H."/>
            <person name="Saygin H."/>
        </authorList>
    </citation>
    <scope>NUCLEOTIDE SEQUENCE [LARGE SCALE GENOMIC DNA]</scope>
    <source>
        <strain evidence="3 4">KC712</strain>
    </source>
</reference>
<sequence length="148" mass="15254">MPALERLRSGRRERGSVTLFAVILAVAVLTVLGLLVDGGQKLRAGREAAALAEEAARAGAGSLDRADAYTRGIADLRINPEQATRAAHVYLAGQKRSGTVRVSGDRSITVTVTVSQPTLMLSMVGISSVAATGTATANLITGVEGPSR</sequence>